<dbReference type="InterPro" id="IPR036390">
    <property type="entry name" value="WH_DNA-bd_sf"/>
</dbReference>
<dbReference type="PANTHER" id="PTHR30118:SF15">
    <property type="entry name" value="TRANSCRIPTIONAL REGULATORY PROTEIN"/>
    <property type="match status" value="1"/>
</dbReference>
<evidence type="ECO:0000256" key="3">
    <source>
        <dbReference type="ARBA" id="ARBA00023125"/>
    </source>
</evidence>
<dbReference type="SUPFAM" id="SSF53850">
    <property type="entry name" value="Periplasmic binding protein-like II"/>
    <property type="match status" value="1"/>
</dbReference>
<dbReference type="GO" id="GO:0003700">
    <property type="term" value="F:DNA-binding transcription factor activity"/>
    <property type="evidence" value="ECO:0007669"/>
    <property type="project" value="InterPro"/>
</dbReference>
<dbReference type="SUPFAM" id="SSF46785">
    <property type="entry name" value="Winged helix' DNA-binding domain"/>
    <property type="match status" value="1"/>
</dbReference>
<keyword evidence="3" id="KW-0238">DNA-binding</keyword>
<keyword evidence="4" id="KW-0804">Transcription</keyword>
<dbReference type="CDD" id="cd08459">
    <property type="entry name" value="PBP2_DntR_NahR_LinR_like"/>
    <property type="match status" value="1"/>
</dbReference>
<dbReference type="PANTHER" id="PTHR30118">
    <property type="entry name" value="HTH-TYPE TRANSCRIPTIONAL REGULATOR LEUO-RELATED"/>
    <property type="match status" value="1"/>
</dbReference>
<keyword evidence="2" id="KW-0805">Transcription regulation</keyword>
<dbReference type="Gene3D" id="1.10.10.10">
    <property type="entry name" value="Winged helix-like DNA-binding domain superfamily/Winged helix DNA-binding domain"/>
    <property type="match status" value="1"/>
</dbReference>
<evidence type="ECO:0000259" key="5">
    <source>
        <dbReference type="PROSITE" id="PS50833"/>
    </source>
</evidence>
<sequence length="322" mass="35956">MGQDAGPRFDLNLLRVFLAVYEAKSVGGAAQALNMSQPGLSTALARLRRQLGDPLFLRGATGMEPTSRARSLADSVRGIMRSVDAEVLKPPVFDPTTSTREFRIALTDIAEGIYLPIALRALKENASRMSLRSVFMSPRELEEAMAAGEVDMAAGFYPDIKGSAFMHRRIALHSFACIAAARHPELGERMTPEQFARLPHVVVEATGRSQEVFDRFLQRRQLQRDVVLRTPHFMSVPVIVAESDAVAVVPQALADFIIDHPRIRQVQLPFRPPTFQANLYWHRSAHTDPANQWLRQALIREFPRLQARAYDRNGRAANAPRG</sequence>
<dbReference type="InterPro" id="IPR005119">
    <property type="entry name" value="LysR_subst-bd"/>
</dbReference>
<dbReference type="Pfam" id="PF03466">
    <property type="entry name" value="LysR_substrate"/>
    <property type="match status" value="1"/>
</dbReference>
<evidence type="ECO:0000259" key="6">
    <source>
        <dbReference type="PROSITE" id="PS50931"/>
    </source>
</evidence>
<dbReference type="EMBL" id="CCAE010000014">
    <property type="protein sequence ID" value="CDN87749.1"/>
    <property type="molecule type" value="Genomic_DNA"/>
</dbReference>
<comment type="similarity">
    <text evidence="1">Belongs to the LysR transcriptional regulatory family.</text>
</comment>
<dbReference type="InterPro" id="IPR007109">
    <property type="entry name" value="Brix"/>
</dbReference>
<dbReference type="Pfam" id="PF00126">
    <property type="entry name" value="HTH_1"/>
    <property type="match status" value="1"/>
</dbReference>
<dbReference type="Proteomes" id="UP000028878">
    <property type="component" value="Unassembled WGS sequence"/>
</dbReference>
<dbReference type="InterPro" id="IPR036388">
    <property type="entry name" value="WH-like_DNA-bd_sf"/>
</dbReference>
<keyword evidence="8" id="KW-1185">Reference proteome</keyword>
<dbReference type="Gene3D" id="3.40.190.10">
    <property type="entry name" value="Periplasmic binding protein-like II"/>
    <property type="match status" value="2"/>
</dbReference>
<proteinExistence type="inferred from homology"/>
<dbReference type="InterPro" id="IPR050389">
    <property type="entry name" value="LysR-type_TF"/>
</dbReference>
<reference evidence="8" key="1">
    <citation type="submission" date="2014-11" db="EMBL/GenBank/DDBJ databases">
        <title>Draft genome sequence of Hydrogenophaga intermedia S1.</title>
        <authorList>
            <person name="Gan H.M."/>
            <person name="Chew T.H."/>
            <person name="Stolz A."/>
        </authorList>
    </citation>
    <scope>NUCLEOTIDE SEQUENCE [LARGE SCALE GENOMIC DNA]</scope>
    <source>
        <strain evidence="8">S1</strain>
    </source>
</reference>
<protein>
    <submittedName>
        <fullName evidence="7">Transcription regulator family protein</fullName>
    </submittedName>
</protein>
<feature type="domain" description="Brix" evidence="5">
    <location>
        <begin position="1"/>
        <end position="22"/>
    </location>
</feature>
<dbReference type="PROSITE" id="PS50833">
    <property type="entry name" value="BRIX"/>
    <property type="match status" value="1"/>
</dbReference>
<dbReference type="GO" id="GO:0003677">
    <property type="term" value="F:DNA binding"/>
    <property type="evidence" value="ECO:0007669"/>
    <property type="project" value="UniProtKB-KW"/>
</dbReference>
<evidence type="ECO:0000256" key="1">
    <source>
        <dbReference type="ARBA" id="ARBA00009437"/>
    </source>
</evidence>
<accession>A0A1L1PJ24</accession>
<feature type="domain" description="HTH lysR-type" evidence="6">
    <location>
        <begin position="9"/>
        <end position="66"/>
    </location>
</feature>
<evidence type="ECO:0000313" key="7">
    <source>
        <dbReference type="EMBL" id="CDN87749.1"/>
    </source>
</evidence>
<evidence type="ECO:0000256" key="2">
    <source>
        <dbReference type="ARBA" id="ARBA00023015"/>
    </source>
</evidence>
<evidence type="ECO:0000313" key="8">
    <source>
        <dbReference type="Proteomes" id="UP000028878"/>
    </source>
</evidence>
<dbReference type="PROSITE" id="PS50931">
    <property type="entry name" value="HTH_LYSR"/>
    <property type="match status" value="1"/>
</dbReference>
<organism evidence="7 8">
    <name type="scientific">Hydrogenophaga intermedia</name>
    <dbReference type="NCBI Taxonomy" id="65786"/>
    <lineage>
        <taxon>Bacteria</taxon>
        <taxon>Pseudomonadati</taxon>
        <taxon>Pseudomonadota</taxon>
        <taxon>Betaproteobacteria</taxon>
        <taxon>Burkholderiales</taxon>
        <taxon>Comamonadaceae</taxon>
        <taxon>Hydrogenophaga</taxon>
    </lineage>
</organism>
<dbReference type="InterPro" id="IPR000847">
    <property type="entry name" value="LysR_HTH_N"/>
</dbReference>
<dbReference type="GO" id="GO:0006364">
    <property type="term" value="P:rRNA processing"/>
    <property type="evidence" value="ECO:0007669"/>
    <property type="project" value="InterPro"/>
</dbReference>
<evidence type="ECO:0000256" key="4">
    <source>
        <dbReference type="ARBA" id="ARBA00023163"/>
    </source>
</evidence>
<dbReference type="AlphaFoldDB" id="A0A1L1PJ24"/>
<dbReference type="PRINTS" id="PR00039">
    <property type="entry name" value="HTHLYSR"/>
</dbReference>
<name>A0A1L1PJ24_HYDIT</name>
<gene>
    <name evidence="7" type="ORF">BN948_02175</name>
</gene>
<dbReference type="GO" id="GO:0019843">
    <property type="term" value="F:rRNA binding"/>
    <property type="evidence" value="ECO:0007669"/>
    <property type="project" value="InterPro"/>
</dbReference>